<dbReference type="InterPro" id="IPR051396">
    <property type="entry name" value="Bact_Antivir_Def_Nuclease"/>
</dbReference>
<reference evidence="3 4" key="1">
    <citation type="submission" date="2019-11" db="EMBL/GenBank/DDBJ databases">
        <title>Novel species isolated from a subtropical stream in China.</title>
        <authorList>
            <person name="Lu H."/>
        </authorList>
    </citation>
    <scope>NUCLEOTIDE SEQUENCE [LARGE SCALE GENOMIC DNA]</scope>
    <source>
        <strain evidence="3 4">FT92W</strain>
    </source>
</reference>
<sequence length="598" mass="67470">MKLTRIYISNFRNFREVDIPLDGNIVIVGENRVGKSNLLYALRLIFDPGLPDSARQLGQGDFWDGLGEPLEGEQITIFVEMQEFEDDLDLLAQLTDFRLDDDPDTVRLTYEFRPLPGLDEFPESDDDYEFLCYGGESESRRFGHELRRRIAMDVLPALRDAESDLATWRRSPLRPLLERAFSAVPLEQLQDVRNAVRDATGQVATFDSVRDLEQQLRGLFASMSGPKHDIELSIGFGVTEITRLYRNLQLLIDGGLRSINDASLGSANVAFLTLKVLELLQLMSENRRDHSLLAIEEPEAHLHPHLQRSVYRYLFKKFVTENVDYPLSLLLTTHSPHIVSVAPLRSLVLLRDAGHDGTIATSTALIELSGDEEDDLARYLDVTRAEMLFARGIILVEGDAEKFLVPVFAASMGHDLDHLGITVCSVAGTNFKPYAKFLTALGIPFAVITDWDPRDGQLPLGHNRVLQLINAVELQRTGQEPIQLLAELRALSSYAQFDQRCAQHGMFTNVNTLEVDLFEGDFIEPIVEALREENLSVQRQRWVTAWEEDPDTLNHENYLKLIEAVGKGRFAQRLASRIEGLEPPSYISDAITYVVGRV</sequence>
<gene>
    <name evidence="3" type="ORF">GJ700_02960</name>
</gene>
<dbReference type="SUPFAM" id="SSF52540">
    <property type="entry name" value="P-loop containing nucleoside triphosphate hydrolases"/>
    <property type="match status" value="1"/>
</dbReference>
<feature type="domain" description="ATPase AAA-type core" evidence="1">
    <location>
        <begin position="26"/>
        <end position="340"/>
    </location>
</feature>
<dbReference type="PANTHER" id="PTHR43581:SF4">
    <property type="entry name" value="ATP_GTP PHOSPHATASE"/>
    <property type="match status" value="1"/>
</dbReference>
<dbReference type="RefSeq" id="WP_154371175.1">
    <property type="nucleotide sequence ID" value="NZ_WKJJ01000002.1"/>
</dbReference>
<dbReference type="EMBL" id="WKJJ01000002">
    <property type="protein sequence ID" value="MRV70678.1"/>
    <property type="molecule type" value="Genomic_DNA"/>
</dbReference>
<name>A0A7X2IJ70_9BURK</name>
<dbReference type="Gene3D" id="3.40.50.300">
    <property type="entry name" value="P-loop containing nucleotide triphosphate hydrolases"/>
    <property type="match status" value="2"/>
</dbReference>
<dbReference type="InterPro" id="IPR034139">
    <property type="entry name" value="TOPRIM_OLD"/>
</dbReference>
<dbReference type="Proteomes" id="UP000446768">
    <property type="component" value="Unassembled WGS sequence"/>
</dbReference>
<dbReference type="InterPro" id="IPR003959">
    <property type="entry name" value="ATPase_AAA_core"/>
</dbReference>
<evidence type="ECO:0000259" key="2">
    <source>
        <dbReference type="Pfam" id="PF20469"/>
    </source>
</evidence>
<dbReference type="Pfam" id="PF20469">
    <property type="entry name" value="OLD-like_TOPRIM"/>
    <property type="match status" value="1"/>
</dbReference>
<evidence type="ECO:0000313" key="3">
    <source>
        <dbReference type="EMBL" id="MRV70678.1"/>
    </source>
</evidence>
<dbReference type="AlphaFoldDB" id="A0A7X2IJ70"/>
<keyword evidence="4" id="KW-1185">Reference proteome</keyword>
<comment type="caution">
    <text evidence="3">The sequence shown here is derived from an EMBL/GenBank/DDBJ whole genome shotgun (WGS) entry which is preliminary data.</text>
</comment>
<dbReference type="Pfam" id="PF13304">
    <property type="entry name" value="AAA_21"/>
    <property type="match status" value="1"/>
</dbReference>
<protein>
    <submittedName>
        <fullName evidence="3">AAA family ATPase</fullName>
    </submittedName>
</protein>
<proteinExistence type="predicted"/>
<dbReference type="InterPro" id="IPR027417">
    <property type="entry name" value="P-loop_NTPase"/>
</dbReference>
<feature type="domain" description="OLD protein-like TOPRIM" evidence="2">
    <location>
        <begin position="388"/>
        <end position="452"/>
    </location>
</feature>
<dbReference type="PANTHER" id="PTHR43581">
    <property type="entry name" value="ATP/GTP PHOSPHATASE"/>
    <property type="match status" value="1"/>
</dbReference>
<organism evidence="3 4">
    <name type="scientific">Pseudoduganella rivuli</name>
    <dbReference type="NCBI Taxonomy" id="2666085"/>
    <lineage>
        <taxon>Bacteria</taxon>
        <taxon>Pseudomonadati</taxon>
        <taxon>Pseudomonadota</taxon>
        <taxon>Betaproteobacteria</taxon>
        <taxon>Burkholderiales</taxon>
        <taxon>Oxalobacteraceae</taxon>
        <taxon>Telluria group</taxon>
        <taxon>Pseudoduganella</taxon>
    </lineage>
</organism>
<evidence type="ECO:0000313" key="4">
    <source>
        <dbReference type="Proteomes" id="UP000446768"/>
    </source>
</evidence>
<accession>A0A7X2IJ70</accession>
<evidence type="ECO:0000259" key="1">
    <source>
        <dbReference type="Pfam" id="PF13304"/>
    </source>
</evidence>
<dbReference type="CDD" id="cd01026">
    <property type="entry name" value="TOPRIM_OLD"/>
    <property type="match status" value="1"/>
</dbReference>